<evidence type="ECO:0000313" key="3">
    <source>
        <dbReference type="EMBL" id="MFC7234232.1"/>
    </source>
</evidence>
<comment type="caution">
    <text evidence="3">The sequence shown here is derived from an EMBL/GenBank/DDBJ whole genome shotgun (WGS) entry which is preliminary data.</text>
</comment>
<keyword evidence="1" id="KW-1133">Transmembrane helix</keyword>
<dbReference type="PROSITE" id="PS51202">
    <property type="entry name" value="RCK_C"/>
    <property type="match status" value="1"/>
</dbReference>
<dbReference type="SUPFAM" id="SSF116726">
    <property type="entry name" value="TrkA C-terminal domain-like"/>
    <property type="match status" value="1"/>
</dbReference>
<name>A0ABD5ZL68_9EURY</name>
<feature type="domain" description="RCK C-terminal" evidence="2">
    <location>
        <begin position="305"/>
        <end position="384"/>
    </location>
</feature>
<feature type="transmembrane region" description="Helical" evidence="1">
    <location>
        <begin position="12"/>
        <end position="35"/>
    </location>
</feature>
<dbReference type="Pfam" id="PF26501">
    <property type="entry name" value="DUF8167"/>
    <property type="match status" value="1"/>
</dbReference>
<dbReference type="Pfam" id="PF02080">
    <property type="entry name" value="TrkA_C"/>
    <property type="match status" value="1"/>
</dbReference>
<keyword evidence="1" id="KW-0472">Membrane</keyword>
<dbReference type="GeneID" id="79265897"/>
<protein>
    <submittedName>
        <fullName evidence="3">TrkA C-terminal domain-containing protein</fullName>
    </submittedName>
</protein>
<dbReference type="Pfam" id="PF26502">
    <property type="entry name" value="DUF8167_2nd"/>
    <property type="match status" value="1"/>
</dbReference>
<reference evidence="3 4" key="1">
    <citation type="journal article" date="2019" name="Int. J. Syst. Evol. Microbiol.">
        <title>The Global Catalogue of Microorganisms (GCM) 10K type strain sequencing project: providing services to taxonomists for standard genome sequencing and annotation.</title>
        <authorList>
            <consortium name="The Broad Institute Genomics Platform"/>
            <consortium name="The Broad Institute Genome Sequencing Center for Infectious Disease"/>
            <person name="Wu L."/>
            <person name="Ma J."/>
        </authorList>
    </citation>
    <scope>NUCLEOTIDE SEQUENCE [LARGE SCALE GENOMIC DNA]</scope>
    <source>
        <strain evidence="3 4">DT85</strain>
    </source>
</reference>
<keyword evidence="1" id="KW-0812">Transmembrane</keyword>
<dbReference type="Proteomes" id="UP001596398">
    <property type="component" value="Unassembled WGS sequence"/>
</dbReference>
<dbReference type="InterPro" id="IPR006037">
    <property type="entry name" value="RCK_C"/>
</dbReference>
<dbReference type="InterPro" id="IPR036721">
    <property type="entry name" value="RCK_C_sf"/>
</dbReference>
<organism evidence="3 4">
    <name type="scientific">Halosegnis marinus</name>
    <dbReference type="NCBI Taxonomy" id="3034023"/>
    <lineage>
        <taxon>Archaea</taxon>
        <taxon>Methanobacteriati</taxon>
        <taxon>Methanobacteriota</taxon>
        <taxon>Stenosarchaea group</taxon>
        <taxon>Halobacteria</taxon>
        <taxon>Halobacteriales</taxon>
        <taxon>Natronomonadaceae</taxon>
        <taxon>Halosegnis</taxon>
    </lineage>
</organism>
<dbReference type="Pfam" id="PF26503">
    <property type="entry name" value="DUF8167_3rd"/>
    <property type="match status" value="1"/>
</dbReference>
<evidence type="ECO:0000313" key="4">
    <source>
        <dbReference type="Proteomes" id="UP001596398"/>
    </source>
</evidence>
<dbReference type="InterPro" id="IPR058604">
    <property type="entry name" value="DUF8167_3rd"/>
</dbReference>
<evidence type="ECO:0000256" key="1">
    <source>
        <dbReference type="SAM" id="Phobius"/>
    </source>
</evidence>
<gene>
    <name evidence="3" type="ORF">ACFQJ4_02760</name>
</gene>
<dbReference type="AlphaFoldDB" id="A0ABD5ZL68"/>
<keyword evidence="4" id="KW-1185">Reference proteome</keyword>
<dbReference type="Gene3D" id="3.30.70.1450">
    <property type="entry name" value="Regulator of K+ conductance, C-terminal domain"/>
    <property type="match status" value="1"/>
</dbReference>
<evidence type="ECO:0000259" key="2">
    <source>
        <dbReference type="PROSITE" id="PS51202"/>
    </source>
</evidence>
<dbReference type="InterPro" id="IPR058603">
    <property type="entry name" value="DUF8167_2nd"/>
</dbReference>
<proteinExistence type="predicted"/>
<accession>A0ABD5ZL68</accession>
<dbReference type="EMBL" id="JBHTAP010000001">
    <property type="protein sequence ID" value="MFC7234232.1"/>
    <property type="molecule type" value="Genomic_DNA"/>
</dbReference>
<dbReference type="InterPro" id="IPR058480">
    <property type="entry name" value="DUF8167_N"/>
</dbReference>
<dbReference type="RefSeq" id="WP_276235234.1">
    <property type="nucleotide sequence ID" value="NZ_CP119802.1"/>
</dbReference>
<feature type="transmembrane region" description="Helical" evidence="1">
    <location>
        <begin position="42"/>
        <end position="61"/>
    </location>
</feature>
<sequence length="388" mass="39210">MTQAVELLGRVVANAVTVAGLSLLSGLLATLLGVVHRWYARATVPAGLSVLVGLTAVVLVLNVESALGTLITGATNGSSPGTVFDTGVIVVNTTVLAASAVAAAAGGRLGDQLGESTFALTGSGAVDVDVSAVVQAVGRVITVDLPEEIGDIEGYDPVAPGVKETLAGETLVFPRRLTVDELRDRVAARLRTDYGVGRVDVDVEADGTVAYLAVGSRESGIGPTLPPESCAVAVRADPAHAASAGDLVQVYRTGADGPERVALAELRGTAGDVATLAVDTADADALAAEERYRLATLPVEPRSDREFASLLRAADETMGVVTLAEGSDLVGTPVGAVDAAVVAVRGHGGLEPIPSRSRVLAAGDDLYVIAAPSRLRRLDAAAGASDSD</sequence>